<accession>A0A7R7EJ98</accession>
<dbReference type="EMBL" id="AP024169">
    <property type="protein sequence ID" value="BCN29784.1"/>
    <property type="molecule type" value="Genomic_DNA"/>
</dbReference>
<organism evidence="6 7">
    <name type="scientific">Anaeromicropila herbilytica</name>
    <dbReference type="NCBI Taxonomy" id="2785025"/>
    <lineage>
        <taxon>Bacteria</taxon>
        <taxon>Bacillati</taxon>
        <taxon>Bacillota</taxon>
        <taxon>Clostridia</taxon>
        <taxon>Lachnospirales</taxon>
        <taxon>Lachnospiraceae</taxon>
        <taxon>Anaeromicropila</taxon>
    </lineage>
</organism>
<dbReference type="PANTHER" id="PTHR32125">
    <property type="entry name" value="2-C-METHYL-D-ERYTHRITOL 4-PHOSPHATE CYTIDYLYLTRANSFERASE, CHLOROPLASTIC"/>
    <property type="match status" value="1"/>
</dbReference>
<keyword evidence="3" id="KW-0777">Teichoic acid biosynthesis</keyword>
<comment type="similarity">
    <text evidence="5">Belongs to the IspD/TarI cytidylyltransferase family. TarI subfamily.</text>
</comment>
<evidence type="ECO:0000313" key="6">
    <source>
        <dbReference type="EMBL" id="BCN29784.1"/>
    </source>
</evidence>
<dbReference type="InterPro" id="IPR034683">
    <property type="entry name" value="IspD/TarI"/>
</dbReference>
<dbReference type="InterPro" id="IPR018294">
    <property type="entry name" value="ISPD_synthase_CS"/>
</dbReference>
<feature type="binding site" evidence="5">
    <location>
        <begin position="24"/>
        <end position="27"/>
    </location>
    <ligand>
        <name>CTP</name>
        <dbReference type="ChEBI" id="CHEBI:37563"/>
    </ligand>
</feature>
<dbReference type="InterPro" id="IPR029044">
    <property type="entry name" value="Nucleotide-diphossugar_trans"/>
</dbReference>
<keyword evidence="1 5" id="KW-0808">Transferase</keyword>
<feature type="site" description="Positions ribitol 5-phosphate for the nucleophilic attack" evidence="5">
    <location>
        <position position="177"/>
    </location>
</feature>
<dbReference type="GO" id="GO:0008299">
    <property type="term" value="P:isoprenoid biosynthetic process"/>
    <property type="evidence" value="ECO:0007669"/>
    <property type="project" value="InterPro"/>
</dbReference>
<feature type="site" description="Transition state stabilizer" evidence="5">
    <location>
        <position position="39"/>
    </location>
</feature>
<dbReference type="AlphaFoldDB" id="A0A7R7EJ98"/>
<name>A0A7R7EJ98_9FIRM</name>
<dbReference type="RefSeq" id="WP_330611950.1">
    <property type="nucleotide sequence ID" value="NZ_AP024169.1"/>
</dbReference>
<evidence type="ECO:0000256" key="4">
    <source>
        <dbReference type="ARBA" id="ARBA00023316"/>
    </source>
</evidence>
<dbReference type="GO" id="GO:0019350">
    <property type="term" value="P:teichoic acid biosynthetic process"/>
    <property type="evidence" value="ECO:0007669"/>
    <property type="project" value="UniProtKB-KW"/>
</dbReference>
<reference evidence="6 7" key="1">
    <citation type="submission" date="2020-11" db="EMBL/GenBank/DDBJ databases">
        <title>Draft genome sequencing of a Lachnospiraceae strain isolated from anoxic soil subjected to BSD treatment.</title>
        <authorList>
            <person name="Uek A."/>
            <person name="Tonouchi A."/>
        </authorList>
    </citation>
    <scope>NUCLEOTIDE SEQUENCE [LARGE SCALE GENOMIC DNA]</scope>
    <source>
        <strain evidence="6 7">TB5</strain>
    </source>
</reference>
<dbReference type="GO" id="GO:0050518">
    <property type="term" value="F:2-C-methyl-D-erythritol 4-phosphate cytidylyltransferase activity"/>
    <property type="evidence" value="ECO:0007669"/>
    <property type="project" value="TreeGrafter"/>
</dbReference>
<feature type="binding site" evidence="5">
    <location>
        <position position="129"/>
    </location>
    <ligand>
        <name>CTP</name>
        <dbReference type="ChEBI" id="CHEBI:37563"/>
    </ligand>
</feature>
<dbReference type="KEGG" id="ahb:bsdtb5_10790"/>
<protein>
    <recommendedName>
        <fullName evidence="5">Ribitol-5-phosphate cytidylyltransferase</fullName>
        <ecNumber evidence="5">2.7.7.40</ecNumber>
    </recommendedName>
</protein>
<keyword evidence="2 5" id="KW-0548">Nucleotidyltransferase</keyword>
<keyword evidence="7" id="KW-1185">Reference proteome</keyword>
<dbReference type="EC" id="2.7.7.40" evidence="5"/>
<dbReference type="Pfam" id="PF01128">
    <property type="entry name" value="IspD"/>
    <property type="match status" value="1"/>
</dbReference>
<dbReference type="PANTHER" id="PTHR32125:SF8">
    <property type="entry name" value="RIBITOL-5-PHOSPHATE CYTIDYLYLTRANSFERASE"/>
    <property type="match status" value="1"/>
</dbReference>
<evidence type="ECO:0000256" key="5">
    <source>
        <dbReference type="HAMAP-Rule" id="MF_02068"/>
    </source>
</evidence>
<proteinExistence type="inferred from homology"/>
<dbReference type="Proteomes" id="UP000595897">
    <property type="component" value="Chromosome"/>
</dbReference>
<dbReference type="HAMAP" id="MF_02068">
    <property type="entry name" value="TarI"/>
    <property type="match status" value="1"/>
</dbReference>
<dbReference type="InterPro" id="IPR050088">
    <property type="entry name" value="IspD/TarI_cytidylyltransf_bact"/>
</dbReference>
<evidence type="ECO:0000256" key="1">
    <source>
        <dbReference type="ARBA" id="ARBA00022679"/>
    </source>
</evidence>
<dbReference type="InterPro" id="IPR034709">
    <property type="entry name" value="TarI"/>
</dbReference>
<gene>
    <name evidence="6" type="primary">tarI</name>
    <name evidence="6" type="ORF">bsdtb5_10790</name>
</gene>
<dbReference type="FunFam" id="3.90.550.10:FF:000003">
    <property type="entry name" value="2-C-methyl-D-erythritol 4-phosphate cytidylyltransferase"/>
    <property type="match status" value="1"/>
</dbReference>
<dbReference type="GO" id="GO:0071555">
    <property type="term" value="P:cell wall organization"/>
    <property type="evidence" value="ECO:0007669"/>
    <property type="project" value="UniProtKB-KW"/>
</dbReference>
<comment type="function">
    <text evidence="5">Catalyzes the transfer of the cytidylyl group of CTP to D-ribitol 5-phosphate.</text>
</comment>
<comment type="catalytic activity">
    <reaction evidence="5">
        <text>D-ribitol 5-phosphate + CTP + H(+) = CDP-L-ribitol + diphosphate</text>
        <dbReference type="Rhea" id="RHEA:12456"/>
        <dbReference type="ChEBI" id="CHEBI:15378"/>
        <dbReference type="ChEBI" id="CHEBI:33019"/>
        <dbReference type="ChEBI" id="CHEBI:37563"/>
        <dbReference type="ChEBI" id="CHEBI:57608"/>
        <dbReference type="ChEBI" id="CHEBI:57695"/>
        <dbReference type="EC" id="2.7.7.40"/>
    </reaction>
</comment>
<dbReference type="NCBIfam" id="NF001183">
    <property type="entry name" value="PRK00155.1-3"/>
    <property type="match status" value="1"/>
</dbReference>
<dbReference type="SUPFAM" id="SSF53448">
    <property type="entry name" value="Nucleotide-diphospho-sugar transferases"/>
    <property type="match status" value="1"/>
</dbReference>
<feature type="site" description="Transition state stabilizer" evidence="5">
    <location>
        <position position="31"/>
    </location>
</feature>
<evidence type="ECO:0000256" key="3">
    <source>
        <dbReference type="ARBA" id="ARBA00022944"/>
    </source>
</evidence>
<evidence type="ECO:0000313" key="7">
    <source>
        <dbReference type="Proteomes" id="UP000595897"/>
    </source>
</evidence>
<dbReference type="CDD" id="cd02516">
    <property type="entry name" value="CDP-ME_synthetase"/>
    <property type="match status" value="1"/>
</dbReference>
<dbReference type="Gene3D" id="3.90.550.10">
    <property type="entry name" value="Spore Coat Polysaccharide Biosynthesis Protein SpsA, Chain A"/>
    <property type="match status" value="1"/>
</dbReference>
<evidence type="ECO:0000256" key="2">
    <source>
        <dbReference type="ARBA" id="ARBA00022695"/>
    </source>
</evidence>
<sequence>MQVEENSYNENKLRGEIMVYGVILAGGIGSRMGNTEKPKQFLLVGEKPIIIHTIEKFYAIDQFEKIIVLCPSQWVGHTQSIIKKYIKDRSRIVVIEGGDTRNETIMNSIRYIEENDGLKDDTIIVTHDSVRPFVTYRILEENIKFAEKYGACDTVIPATDTIVESTDNLKISSIPDRKHMYQGQTPQTFNAKKLKELYLGLSEEEKEILTDAAKIFVIKGEEIYLVEGEVHNIKITYPYDLRVAESLLKGDK</sequence>
<dbReference type="PROSITE" id="PS01295">
    <property type="entry name" value="ISPD"/>
    <property type="match status" value="1"/>
</dbReference>
<dbReference type="GO" id="GO:0047349">
    <property type="term" value="F:D-ribitol-5-phosphate cytidylyltransferase activity"/>
    <property type="evidence" value="ECO:0007669"/>
    <property type="project" value="UniProtKB-UniRule"/>
</dbReference>
<feature type="binding site" evidence="5">
    <location>
        <begin position="98"/>
        <end position="104"/>
    </location>
    <ligand>
        <name>CTP</name>
        <dbReference type="ChEBI" id="CHEBI:37563"/>
    </ligand>
</feature>
<feature type="site" description="Positions ribitol 5-phosphate for the nucleophilic attack" evidence="5">
    <location>
        <position position="234"/>
    </location>
</feature>
<keyword evidence="4" id="KW-0961">Cell wall biogenesis/degradation</keyword>